<organism evidence="1">
    <name type="scientific">uncultured Citrobacter sp</name>
    <dbReference type="NCBI Taxonomy" id="200446"/>
    <lineage>
        <taxon>Bacteria</taxon>
        <taxon>Pseudomonadati</taxon>
        <taxon>Pseudomonadota</taxon>
        <taxon>Gammaproteobacteria</taxon>
        <taxon>Enterobacterales</taxon>
        <taxon>Enterobacteriaceae</taxon>
        <taxon>Citrobacter</taxon>
        <taxon>environmental samples</taxon>
    </lineage>
</organism>
<gene>
    <name evidence="1" type="ORF">KL86CIT2_860004</name>
</gene>
<protein>
    <submittedName>
        <fullName evidence="1">Uncharacterized protein</fullName>
    </submittedName>
</protein>
<proteinExistence type="predicted"/>
<dbReference type="AlphaFoldDB" id="A0A212ISP0"/>
<sequence>MMTYINENKPRIPFGSTALQLQLGLNREPQPPTEISTDECGVRFREPVSSRDVSQQKL</sequence>
<accession>A0A212ISP0</accession>
<dbReference type="EMBL" id="FLUA01000089">
    <property type="protein sequence ID" value="SBV69783.1"/>
    <property type="molecule type" value="Genomic_DNA"/>
</dbReference>
<name>A0A212ISP0_9ENTR</name>
<reference evidence="1" key="1">
    <citation type="submission" date="2016-04" db="EMBL/GenBank/DDBJ databases">
        <authorList>
            <person name="Evans L.H."/>
            <person name="Alamgir A."/>
            <person name="Owens N."/>
            <person name="Weber N.D."/>
            <person name="Virtaneva K."/>
            <person name="Barbian K."/>
            <person name="Babar A."/>
            <person name="Rosenke K."/>
        </authorList>
    </citation>
    <scope>NUCLEOTIDE SEQUENCE</scope>
    <source>
        <strain evidence="1">86-2</strain>
    </source>
</reference>
<evidence type="ECO:0000313" key="1">
    <source>
        <dbReference type="EMBL" id="SBV69783.1"/>
    </source>
</evidence>